<evidence type="ECO:0000313" key="1">
    <source>
        <dbReference type="EMBL" id="QKJ87463.1"/>
    </source>
</evidence>
<dbReference type="AlphaFoldDB" id="A0A6M8UQN4"/>
<evidence type="ECO:0008006" key="3">
    <source>
        <dbReference type="Google" id="ProtNLM"/>
    </source>
</evidence>
<dbReference type="PROSITE" id="PS51257">
    <property type="entry name" value="PROKAR_LIPOPROTEIN"/>
    <property type="match status" value="1"/>
</dbReference>
<evidence type="ECO:0000313" key="2">
    <source>
        <dbReference type="Proteomes" id="UP000505325"/>
    </source>
</evidence>
<sequence>MNQYKWPTFGLIIFLSGCMATPNEARSDSPLFTGTSTKAPESLAECIYEQWTNQRVMLERDNTTHTERVRNMITVFTMKDSMFADITAREGGSEVKFYKTFGMGYTVSGNRQDIVKKCL</sequence>
<proteinExistence type="predicted"/>
<dbReference type="Proteomes" id="UP000505325">
    <property type="component" value="Chromosome"/>
</dbReference>
<gene>
    <name evidence="1" type="ORF">PMPD1_2521</name>
</gene>
<protein>
    <recommendedName>
        <fullName evidence="3">Lipoprotein</fullName>
    </recommendedName>
</protein>
<name>A0A6M8UQN4_9GAMM</name>
<dbReference type="KEGG" id="pmak:PMPD1_2521"/>
<dbReference type="RefSeq" id="WP_173634406.1">
    <property type="nucleotide sequence ID" value="NZ_CP054212.1"/>
</dbReference>
<keyword evidence="2" id="KW-1185">Reference proteome</keyword>
<organism evidence="1 2">
    <name type="scientific">Paramixta manurensis</name>
    <dbReference type="NCBI Taxonomy" id="2740817"/>
    <lineage>
        <taxon>Bacteria</taxon>
        <taxon>Pseudomonadati</taxon>
        <taxon>Pseudomonadota</taxon>
        <taxon>Gammaproteobacteria</taxon>
        <taxon>Enterobacterales</taxon>
        <taxon>Erwiniaceae</taxon>
        <taxon>Paramixta</taxon>
    </lineage>
</organism>
<reference evidence="1 2" key="1">
    <citation type="submission" date="2020-06" db="EMBL/GenBank/DDBJ databases">
        <title>Genome sequence of Paramixta manurensis strain PD-1.</title>
        <authorList>
            <person name="Lee C.W."/>
            <person name="Kim J."/>
        </authorList>
    </citation>
    <scope>NUCLEOTIDE SEQUENCE [LARGE SCALE GENOMIC DNA]</scope>
    <source>
        <strain evidence="1 2">PD-1</strain>
    </source>
</reference>
<accession>A0A6M8UQN4</accession>
<dbReference type="EMBL" id="CP054212">
    <property type="protein sequence ID" value="QKJ87463.1"/>
    <property type="molecule type" value="Genomic_DNA"/>
</dbReference>